<dbReference type="Pfam" id="PF00172">
    <property type="entry name" value="Zn_clus"/>
    <property type="match status" value="1"/>
</dbReference>
<dbReference type="PANTHER" id="PTHR37534:SF49">
    <property type="entry name" value="LYSINE BIOSYNTHESIS REGULATORY PROTEIN LYS14"/>
    <property type="match status" value="1"/>
</dbReference>
<dbReference type="OrthoDB" id="424974at2759"/>
<dbReference type="CDD" id="cd00067">
    <property type="entry name" value="GAL4"/>
    <property type="match status" value="1"/>
</dbReference>
<dbReference type="GO" id="GO:0005634">
    <property type="term" value="C:nucleus"/>
    <property type="evidence" value="ECO:0007669"/>
    <property type="project" value="UniProtKB-SubCell"/>
</dbReference>
<dbReference type="InterPro" id="IPR036864">
    <property type="entry name" value="Zn2-C6_fun-type_DNA-bd_sf"/>
</dbReference>
<dbReference type="SUPFAM" id="SSF57701">
    <property type="entry name" value="Zn2/Cys6 DNA-binding domain"/>
    <property type="match status" value="1"/>
</dbReference>
<dbReference type="GO" id="GO:0045944">
    <property type="term" value="P:positive regulation of transcription by RNA polymerase II"/>
    <property type="evidence" value="ECO:0007669"/>
    <property type="project" value="TreeGrafter"/>
</dbReference>
<dbReference type="Gene3D" id="4.10.240.10">
    <property type="entry name" value="Zn(2)-C6 fungal-type DNA-binding domain"/>
    <property type="match status" value="1"/>
</dbReference>
<evidence type="ECO:0000313" key="4">
    <source>
        <dbReference type="EMBL" id="KAF6042619.1"/>
    </source>
</evidence>
<reference evidence="4" key="1">
    <citation type="submission" date="2020-03" db="EMBL/GenBank/DDBJ databases">
        <title>FDA dAtabase for Regulatory Grade micrObial Sequences (FDA-ARGOS): Supporting development and validation of Infectious Disease Dx tests.</title>
        <authorList>
            <person name="Campos J."/>
            <person name="Goldberg B."/>
            <person name="Tallon L."/>
            <person name="Sadzewicz L."/>
            <person name="Vavikolanu K."/>
            <person name="Mehta A."/>
            <person name="Aluvathingal J."/>
            <person name="Nadendla S."/>
            <person name="Nandy P."/>
            <person name="Geyer C."/>
            <person name="Yan Y."/>
            <person name="Sichtig H."/>
        </authorList>
    </citation>
    <scope>NUCLEOTIDE SEQUENCE [LARGE SCALE GENOMIC DNA]</scope>
    <source>
        <strain evidence="4">FDAARGOS_652</strain>
    </source>
</reference>
<name>A0A8X7NHS7_CANPA</name>
<feature type="domain" description="Zn(2)-C6 fungal-type" evidence="3">
    <location>
        <begin position="14"/>
        <end position="44"/>
    </location>
</feature>
<dbReference type="EMBL" id="JABWAB010000014">
    <property type="protein sequence ID" value="KAF6042619.1"/>
    <property type="molecule type" value="Genomic_DNA"/>
</dbReference>
<evidence type="ECO:0000259" key="3">
    <source>
        <dbReference type="PROSITE" id="PS50048"/>
    </source>
</evidence>
<evidence type="ECO:0000313" key="5">
    <source>
        <dbReference type="Proteomes" id="UP000590412"/>
    </source>
</evidence>
<dbReference type="InterPro" id="IPR001138">
    <property type="entry name" value="Zn2Cys6_DnaBD"/>
</dbReference>
<evidence type="ECO:0000256" key="1">
    <source>
        <dbReference type="ARBA" id="ARBA00004123"/>
    </source>
</evidence>
<organism evidence="4 5">
    <name type="scientific">Candida parapsilosis</name>
    <name type="common">Yeast</name>
    <dbReference type="NCBI Taxonomy" id="5480"/>
    <lineage>
        <taxon>Eukaryota</taxon>
        <taxon>Fungi</taxon>
        <taxon>Dikarya</taxon>
        <taxon>Ascomycota</taxon>
        <taxon>Saccharomycotina</taxon>
        <taxon>Pichiomycetes</taxon>
        <taxon>Debaryomycetaceae</taxon>
        <taxon>Candida/Lodderomyces clade</taxon>
        <taxon>Candida</taxon>
    </lineage>
</organism>
<dbReference type="GO" id="GO:0000981">
    <property type="term" value="F:DNA-binding transcription factor activity, RNA polymerase II-specific"/>
    <property type="evidence" value="ECO:0007669"/>
    <property type="project" value="InterPro"/>
</dbReference>
<accession>A0A8X7NHS7</accession>
<comment type="subcellular location">
    <subcellularLocation>
        <location evidence="1">Nucleus</location>
    </subcellularLocation>
</comment>
<dbReference type="PROSITE" id="PS00463">
    <property type="entry name" value="ZN2_CY6_FUNGAL_1"/>
    <property type="match status" value="1"/>
</dbReference>
<dbReference type="PANTHER" id="PTHR37534">
    <property type="entry name" value="TRANSCRIPTIONAL ACTIVATOR PROTEIN UGA3"/>
    <property type="match status" value="1"/>
</dbReference>
<sequence>MPPRRFKRDYSRGGCRECKRRKIKCNEAKPHCSECTRLGKDCSYPAIGERVIRGSKKDIDEKKEPSPIEESREKRMWTVQMYMGPDQPKKKLKWDKVSSVTSPEEAQLNEENLNREHGNIVQSVSDEAHEGTNVLQNYQYEEPMNSGNESKEISNLQDFVPPPSLLSGDVYSNDDLNLLAADLNNIVNDIMFSSNMAQPGDYQFDFFNPELETSPYLDDIPKNIPYDYIKLKTEDERRYMTQFYEDFASQILPFGADYKDGGSLYSNPFRDVIMKYAARETYLLAAVLSQGARLASELQHDDKSRQRDMDNCGNYLSTCLKLLGPALSRNQEKQVKGDLTSNIESILVTVLLLASSSASNERQSWRPHLKGAKDIIIKATSSKIRSSPTLIVCKLWFADFEILAGLSSELGGTLRTREEMDVVLNFDDPYEQSVLREFGLIQDDGFCIVMGYHIDCLEYFKEISDFLRRKRNNPEEVPDPLQCAKLIGGFHSQYNKTFATIETRPDGQTAHGLLCDMVHKSNGKLEMISWSDISQQAYSLAGLVTVFTRMLEIPVNSPQVKGLVARLVFLVKVFENSISQGNMRFPFAFSMIQWPMSIAGFACTETSEHSVTENFFRLCYRTGSYSANLTLERIKKVWELRVAGKSVDNVDDGVNVDRITY</sequence>
<dbReference type="Proteomes" id="UP000590412">
    <property type="component" value="Unassembled WGS sequence"/>
</dbReference>
<evidence type="ECO:0000256" key="2">
    <source>
        <dbReference type="ARBA" id="ARBA00023242"/>
    </source>
</evidence>
<dbReference type="AlphaFoldDB" id="A0A8X7NHS7"/>
<dbReference type="Pfam" id="PF11951">
    <property type="entry name" value="Fungal_trans_2"/>
    <property type="match status" value="1"/>
</dbReference>
<proteinExistence type="predicted"/>
<keyword evidence="2" id="KW-0539">Nucleus</keyword>
<comment type="caution">
    <text evidence="4">The sequence shown here is derived from an EMBL/GenBank/DDBJ whole genome shotgun (WGS) entry which is preliminary data.</text>
</comment>
<protein>
    <submittedName>
        <fullName evidence="4">Fungal specific transcription factor domain family protein</fullName>
    </submittedName>
</protein>
<dbReference type="PROSITE" id="PS50048">
    <property type="entry name" value="ZN2_CY6_FUNGAL_2"/>
    <property type="match status" value="1"/>
</dbReference>
<dbReference type="GO" id="GO:0000976">
    <property type="term" value="F:transcription cis-regulatory region binding"/>
    <property type="evidence" value="ECO:0007669"/>
    <property type="project" value="TreeGrafter"/>
</dbReference>
<dbReference type="GO" id="GO:0008270">
    <property type="term" value="F:zinc ion binding"/>
    <property type="evidence" value="ECO:0007669"/>
    <property type="project" value="InterPro"/>
</dbReference>
<dbReference type="InterPro" id="IPR021858">
    <property type="entry name" value="Fun_TF"/>
</dbReference>
<dbReference type="SMART" id="SM00066">
    <property type="entry name" value="GAL4"/>
    <property type="match status" value="1"/>
</dbReference>
<gene>
    <name evidence="4" type="ORF">FOB60_005818</name>
</gene>